<dbReference type="PANTHER" id="PTHR43283">
    <property type="entry name" value="BETA-LACTAMASE-RELATED"/>
    <property type="match status" value="1"/>
</dbReference>
<accession>A0ABW5JVS3</accession>
<sequence>MSAQLSYDTPESVGLDSTYIKTNVDSIMRDAIFQKAFPGAQLLVAKQGKIIFHEAYGFHGYDSIQKVNLNDIYDLASVTKIAGPLPALMKLYEENKLKLDIPFSTYWKDWKHQKDKKNITLRELLAHQSGIKPYIVFLAEVFKKNGKIKKRFIKTEKSKGFSNEYYQDIYVKNRFKNKIYRKIKRVKADGKKEYLYSGIASLIYPQIIEDITGVPYRIYLQNNFYKPLGCITLGYLPKEKNFKNAIVPTEIDTVFRKTLVNGWVHDDNAALLGGISGNAGLFGSATDLAKFMQMLVQNGNYAGRQYFKPETVMEFTRIQYPENNNRRGLGFDKPLIGNDTLSIKEAYPAPEVSPESFGHAGFTGTFVWADPKNELVFIFLSNRVYPTRTHRNIYNLNIRPKLQQLFYTALKD</sequence>
<evidence type="ECO:0000256" key="1">
    <source>
        <dbReference type="ARBA" id="ARBA00022801"/>
    </source>
</evidence>
<dbReference type="InterPro" id="IPR012338">
    <property type="entry name" value="Beta-lactam/transpept-like"/>
</dbReference>
<dbReference type="InterPro" id="IPR050789">
    <property type="entry name" value="Diverse_Enzym_Activities"/>
</dbReference>
<proteinExistence type="predicted"/>
<dbReference type="Pfam" id="PF00144">
    <property type="entry name" value="Beta-lactamase"/>
    <property type="match status" value="1"/>
</dbReference>
<dbReference type="Gene3D" id="3.40.710.10">
    <property type="entry name" value="DD-peptidase/beta-lactamase superfamily"/>
    <property type="match status" value="1"/>
</dbReference>
<evidence type="ECO:0000259" key="2">
    <source>
        <dbReference type="Pfam" id="PF00144"/>
    </source>
</evidence>
<dbReference type="PANTHER" id="PTHR43283:SF11">
    <property type="entry name" value="BETA-LACTAMASE-RELATED DOMAIN-CONTAINING PROTEIN"/>
    <property type="match status" value="1"/>
</dbReference>
<name>A0ABW5JVS3_9FLAO</name>
<gene>
    <name evidence="3" type="ORF">ACFSQS_12320</name>
</gene>
<evidence type="ECO:0000313" key="4">
    <source>
        <dbReference type="Proteomes" id="UP001597441"/>
    </source>
</evidence>
<dbReference type="SUPFAM" id="SSF56601">
    <property type="entry name" value="beta-lactamase/transpeptidase-like"/>
    <property type="match status" value="1"/>
</dbReference>
<dbReference type="RefSeq" id="WP_388019270.1">
    <property type="nucleotide sequence ID" value="NZ_JBHUDT010000005.1"/>
</dbReference>
<dbReference type="Proteomes" id="UP001597441">
    <property type="component" value="Unassembled WGS sequence"/>
</dbReference>
<keyword evidence="1 3" id="KW-0378">Hydrolase</keyword>
<dbReference type="InterPro" id="IPR001466">
    <property type="entry name" value="Beta-lactam-related"/>
</dbReference>
<comment type="caution">
    <text evidence="3">The sequence shown here is derived from an EMBL/GenBank/DDBJ whole genome shotgun (WGS) entry which is preliminary data.</text>
</comment>
<feature type="domain" description="Beta-lactamase-related" evidence="2">
    <location>
        <begin position="25"/>
        <end position="390"/>
    </location>
</feature>
<dbReference type="EC" id="3.-.-.-" evidence="3"/>
<dbReference type="GO" id="GO:0016787">
    <property type="term" value="F:hydrolase activity"/>
    <property type="evidence" value="ECO:0007669"/>
    <property type="project" value="UniProtKB-KW"/>
</dbReference>
<evidence type="ECO:0000313" key="3">
    <source>
        <dbReference type="EMBL" id="MFD2535891.1"/>
    </source>
</evidence>
<reference evidence="4" key="1">
    <citation type="journal article" date="2019" name="Int. J. Syst. Evol. Microbiol.">
        <title>The Global Catalogue of Microorganisms (GCM) 10K type strain sequencing project: providing services to taxonomists for standard genome sequencing and annotation.</title>
        <authorList>
            <consortium name="The Broad Institute Genomics Platform"/>
            <consortium name="The Broad Institute Genome Sequencing Center for Infectious Disease"/>
            <person name="Wu L."/>
            <person name="Ma J."/>
        </authorList>
    </citation>
    <scope>NUCLEOTIDE SEQUENCE [LARGE SCALE GENOMIC DNA]</scope>
    <source>
        <strain evidence="4">KCTC 42903</strain>
    </source>
</reference>
<dbReference type="EMBL" id="JBHULK010000005">
    <property type="protein sequence ID" value="MFD2535891.1"/>
    <property type="molecule type" value="Genomic_DNA"/>
</dbReference>
<protein>
    <submittedName>
        <fullName evidence="3">Serine hydrolase domain-containing protein</fullName>
        <ecNumber evidence="3">3.-.-.-</ecNumber>
    </submittedName>
</protein>
<organism evidence="3 4">
    <name type="scientific">Gelatiniphilus marinus</name>
    <dbReference type="NCBI Taxonomy" id="1759464"/>
    <lineage>
        <taxon>Bacteria</taxon>
        <taxon>Pseudomonadati</taxon>
        <taxon>Bacteroidota</taxon>
        <taxon>Flavobacteriia</taxon>
        <taxon>Flavobacteriales</taxon>
        <taxon>Flavobacteriaceae</taxon>
        <taxon>Gelatiniphilus</taxon>
    </lineage>
</organism>
<keyword evidence="4" id="KW-1185">Reference proteome</keyword>